<dbReference type="RefSeq" id="XP_024351386.1">
    <property type="nucleotide sequence ID" value="XM_024494149.1"/>
</dbReference>
<proteinExistence type="predicted"/>
<dbReference type="EMBL" id="APAU02000033">
    <property type="protein sequence ID" value="EUB60190.1"/>
    <property type="molecule type" value="Genomic_DNA"/>
</dbReference>
<dbReference type="GeneID" id="36340615"/>
<sequence>MSSELLPLLCLSVNAFPNLVSAKTRTLTLIEEKVVCSRFRAEVNVLQFAGGAFEAATFLLMELSTSYAQIKEQKYLKICLLMRSLILIFYQFVAKWTLNNTNKCLSTFCSFSSFKVEFNRLEMNLFQ</sequence>
<keyword evidence="2" id="KW-1185">Reference proteome</keyword>
<evidence type="ECO:0000313" key="2">
    <source>
        <dbReference type="Proteomes" id="UP000019149"/>
    </source>
</evidence>
<name>W6UFI7_ECHGR</name>
<dbReference type="Proteomes" id="UP000019149">
    <property type="component" value="Unassembled WGS sequence"/>
</dbReference>
<accession>W6UFI7</accession>
<organism evidence="1 2">
    <name type="scientific">Echinococcus granulosus</name>
    <name type="common">Hydatid tapeworm</name>
    <dbReference type="NCBI Taxonomy" id="6210"/>
    <lineage>
        <taxon>Eukaryota</taxon>
        <taxon>Metazoa</taxon>
        <taxon>Spiralia</taxon>
        <taxon>Lophotrochozoa</taxon>
        <taxon>Platyhelminthes</taxon>
        <taxon>Cestoda</taxon>
        <taxon>Eucestoda</taxon>
        <taxon>Cyclophyllidea</taxon>
        <taxon>Taeniidae</taxon>
        <taxon>Echinococcus</taxon>
        <taxon>Echinococcus granulosus group</taxon>
    </lineage>
</organism>
<comment type="caution">
    <text evidence="1">The sequence shown here is derived from an EMBL/GenBank/DDBJ whole genome shotgun (WGS) entry which is preliminary data.</text>
</comment>
<dbReference type="KEGG" id="egl:EGR_04900"/>
<dbReference type="AlphaFoldDB" id="W6UFI7"/>
<evidence type="ECO:0000313" key="1">
    <source>
        <dbReference type="EMBL" id="EUB60190.1"/>
    </source>
</evidence>
<dbReference type="CTD" id="36340615"/>
<reference evidence="1 2" key="1">
    <citation type="journal article" date="2013" name="Nat. Genet.">
        <title>The genome of the hydatid tapeworm Echinococcus granulosus.</title>
        <authorList>
            <person name="Zheng H."/>
            <person name="Zhang W."/>
            <person name="Zhang L."/>
            <person name="Zhang Z."/>
            <person name="Li J."/>
            <person name="Lu G."/>
            <person name="Zhu Y."/>
            <person name="Wang Y."/>
            <person name="Huang Y."/>
            <person name="Liu J."/>
            <person name="Kang H."/>
            <person name="Chen J."/>
            <person name="Wang L."/>
            <person name="Chen A."/>
            <person name="Yu S."/>
            <person name="Gao Z."/>
            <person name="Jin L."/>
            <person name="Gu W."/>
            <person name="Wang Z."/>
            <person name="Zhao L."/>
            <person name="Shi B."/>
            <person name="Wen H."/>
            <person name="Lin R."/>
            <person name="Jones M.K."/>
            <person name="Brejova B."/>
            <person name="Vinar T."/>
            <person name="Zhao G."/>
            <person name="McManus D.P."/>
            <person name="Chen Z."/>
            <person name="Zhou Y."/>
            <person name="Wang S."/>
        </authorList>
    </citation>
    <scope>NUCLEOTIDE SEQUENCE [LARGE SCALE GENOMIC DNA]</scope>
</reference>
<gene>
    <name evidence="1" type="ORF">EGR_04900</name>
</gene>
<protein>
    <submittedName>
        <fullName evidence="1">Uncharacterized protein</fullName>
    </submittedName>
</protein>